<dbReference type="AlphaFoldDB" id="A0A8H4BDS7"/>
<dbReference type="EMBL" id="JAAECE010000006">
    <property type="protein sequence ID" value="KAF1800303.1"/>
    <property type="molecule type" value="Genomic_DNA"/>
</dbReference>
<evidence type="ECO:0008006" key="3">
    <source>
        <dbReference type="Google" id="ProtNLM"/>
    </source>
</evidence>
<name>A0A8H4BDS7_MUCCL</name>
<dbReference type="SUPFAM" id="SSF54060">
    <property type="entry name" value="His-Me finger endonucleases"/>
    <property type="match status" value="1"/>
</dbReference>
<comment type="caution">
    <text evidence="1">The sequence shown here is derived from an EMBL/GenBank/DDBJ whole genome shotgun (WGS) entry which is preliminary data.</text>
</comment>
<sequence>MQVSVRVAMRRSFLHTTQCTCRQFFCVHHFDRHDCERTKDTNNYRETFVLIGNYFGKDYSTYEVGSKGHIRRIGARDHVALSKVAFGYTRVGLTTNNQKTQESVHIIMAILFKSAEYTADRCFVDHINGCHWDNRVSSLRWVTPKENAIFANGRPVSVQHKDTGAFELFDSINNLSGL</sequence>
<evidence type="ECO:0000313" key="1">
    <source>
        <dbReference type="EMBL" id="KAF1800303.1"/>
    </source>
</evidence>
<dbReference type="Gene3D" id="3.90.75.20">
    <property type="match status" value="1"/>
</dbReference>
<accession>A0A8H4BDS7</accession>
<proteinExistence type="predicted"/>
<dbReference type="InterPro" id="IPR044925">
    <property type="entry name" value="His-Me_finger_sf"/>
</dbReference>
<reference evidence="1 2" key="1">
    <citation type="submission" date="2019-09" db="EMBL/GenBank/DDBJ databases">
        <authorList>
            <consortium name="DOE Joint Genome Institute"/>
            <person name="Mondo S.J."/>
            <person name="Navarro-Mendoza M.I."/>
            <person name="Perez-Arques C."/>
            <person name="Panchal S."/>
            <person name="Nicolas F.E."/>
            <person name="Ganguly P."/>
            <person name="Pangilinan J."/>
            <person name="Grigoriev I."/>
            <person name="Heitman J."/>
            <person name="Sanya K."/>
            <person name="Garre V."/>
        </authorList>
    </citation>
    <scope>NUCLEOTIDE SEQUENCE [LARGE SCALE GENOMIC DNA]</scope>
    <source>
        <strain evidence="1 2">MU402</strain>
    </source>
</reference>
<organism evidence="1 2">
    <name type="scientific">Mucor circinelloides f. lusitanicus</name>
    <name type="common">Mucor racemosus var. lusitanicus</name>
    <dbReference type="NCBI Taxonomy" id="29924"/>
    <lineage>
        <taxon>Eukaryota</taxon>
        <taxon>Fungi</taxon>
        <taxon>Fungi incertae sedis</taxon>
        <taxon>Mucoromycota</taxon>
        <taxon>Mucoromycotina</taxon>
        <taxon>Mucoromycetes</taxon>
        <taxon>Mucorales</taxon>
        <taxon>Mucorineae</taxon>
        <taxon>Mucoraceae</taxon>
        <taxon>Mucor</taxon>
    </lineage>
</organism>
<protein>
    <recommendedName>
        <fullName evidence="3">HNH nuclease domain-containing protein</fullName>
    </recommendedName>
</protein>
<evidence type="ECO:0000313" key="2">
    <source>
        <dbReference type="Proteomes" id="UP000469890"/>
    </source>
</evidence>
<dbReference type="Proteomes" id="UP000469890">
    <property type="component" value="Unassembled WGS sequence"/>
</dbReference>
<gene>
    <name evidence="1" type="ORF">FB192DRAFT_1147127</name>
</gene>